<evidence type="ECO:0000313" key="2">
    <source>
        <dbReference type="EMBL" id="CAA7392836.1"/>
    </source>
</evidence>
<dbReference type="OrthoDB" id="675068at2759"/>
<evidence type="ECO:0000256" key="1">
    <source>
        <dbReference type="SAM" id="MobiDB-lite"/>
    </source>
</evidence>
<organism evidence="2 3">
    <name type="scientific">Spirodela intermedia</name>
    <name type="common">Intermediate duckweed</name>
    <dbReference type="NCBI Taxonomy" id="51605"/>
    <lineage>
        <taxon>Eukaryota</taxon>
        <taxon>Viridiplantae</taxon>
        <taxon>Streptophyta</taxon>
        <taxon>Embryophyta</taxon>
        <taxon>Tracheophyta</taxon>
        <taxon>Spermatophyta</taxon>
        <taxon>Magnoliopsida</taxon>
        <taxon>Liliopsida</taxon>
        <taxon>Araceae</taxon>
        <taxon>Lemnoideae</taxon>
        <taxon>Spirodela</taxon>
    </lineage>
</organism>
<dbReference type="Proteomes" id="UP000663760">
    <property type="component" value="Chromosome 3"/>
</dbReference>
<name>A0A7I8K5J6_SPIIN</name>
<dbReference type="GO" id="GO:0009658">
    <property type="term" value="P:chloroplast organization"/>
    <property type="evidence" value="ECO:0007669"/>
    <property type="project" value="InterPro"/>
</dbReference>
<dbReference type="InterPro" id="IPR011990">
    <property type="entry name" value="TPR-like_helical_dom_sf"/>
</dbReference>
<dbReference type="AlphaFoldDB" id="A0A7I8K5J6"/>
<dbReference type="InterPro" id="IPR044190">
    <property type="entry name" value="THA8-like"/>
</dbReference>
<sequence>MAAPASSLLPNPVTGPRAVTRPSACPSTVRYEPRGLPSLLVVCGPRDNRGPLVRGRTLSTEAILAVQALKRAAAAGDDAASKVDQVVSKTLVRLIKSDLLAALAELQRQDQWPLALKVFVAMRREIWYSVDYASYAQMIATLARNGMTAEIDDLVSDLLEEDRGNDDVRGYARLMKVLIAAGKGEAVKDVYRGMKRRGFLGDEYSFKILSKGLRRLGEREAADEVDGDYATWCDNGGRTRVSAV</sequence>
<dbReference type="PANTHER" id="PTHR47594:SF3">
    <property type="entry name" value="PROTEIN THYLAKOID ASSEMBLY 8, CHLOROPLASTIC"/>
    <property type="match status" value="1"/>
</dbReference>
<gene>
    <name evidence="2" type="ORF">SI8410_03003678</name>
</gene>
<dbReference type="EMBL" id="LR746266">
    <property type="protein sequence ID" value="CAA7392836.1"/>
    <property type="molecule type" value="Genomic_DNA"/>
</dbReference>
<keyword evidence="3" id="KW-1185">Reference proteome</keyword>
<dbReference type="Gene3D" id="1.25.40.10">
    <property type="entry name" value="Tetratricopeptide repeat domain"/>
    <property type="match status" value="1"/>
</dbReference>
<dbReference type="GO" id="GO:0000373">
    <property type="term" value="P:Group II intron splicing"/>
    <property type="evidence" value="ECO:0007669"/>
    <property type="project" value="InterPro"/>
</dbReference>
<dbReference type="GO" id="GO:0003723">
    <property type="term" value="F:RNA binding"/>
    <property type="evidence" value="ECO:0007669"/>
    <property type="project" value="InterPro"/>
</dbReference>
<proteinExistence type="predicted"/>
<reference evidence="2" key="1">
    <citation type="submission" date="2020-02" db="EMBL/GenBank/DDBJ databases">
        <authorList>
            <person name="Scholz U."/>
            <person name="Mascher M."/>
            <person name="Fiebig A."/>
        </authorList>
    </citation>
    <scope>NUCLEOTIDE SEQUENCE</scope>
</reference>
<protein>
    <submittedName>
        <fullName evidence="2">Uncharacterized protein</fullName>
    </submittedName>
</protein>
<evidence type="ECO:0000313" key="3">
    <source>
        <dbReference type="Proteomes" id="UP000663760"/>
    </source>
</evidence>
<feature type="region of interest" description="Disordered" evidence="1">
    <location>
        <begin position="1"/>
        <end position="23"/>
    </location>
</feature>
<accession>A0A7I8K5J6</accession>
<dbReference type="PANTHER" id="PTHR47594">
    <property type="entry name" value="PPR CONTAINING PLANT-LIKE PROTEIN"/>
    <property type="match status" value="1"/>
</dbReference>